<evidence type="ECO:0000313" key="2">
    <source>
        <dbReference type="Proteomes" id="UP000027222"/>
    </source>
</evidence>
<evidence type="ECO:0000313" key="1">
    <source>
        <dbReference type="EMBL" id="KDR77658.1"/>
    </source>
</evidence>
<dbReference type="Proteomes" id="UP000027222">
    <property type="component" value="Unassembled WGS sequence"/>
</dbReference>
<name>A0A067TF97_GALM3</name>
<dbReference type="HOGENOM" id="CLU_010866_0_0_1"/>
<sequence>MRLYDHDRVRELPKPWLTTPSVMEIKNRVTSDKFEWPRKASLADFRAMIRRGNHRPSPGPDRWEKWAIKSLSDSALSLVLDLHNYEVMNSLAAQPGVQTRDLMSYLAGIKCWANRHKQPIYAIKRDQMKGFDYLSPDGFRDSILAYGLPQAIIDLDKAAQSQVRCFIHTAYGATEPIITSGVNKQGGPASQLKSTFTTSMGHYYLCDRLKKDKDAVIVTSSSNERKDPHLKDAERELLVAMVEATDDTYIFSRSAESLVQHTLAMERFQYAYGWQTQWAKSNAYIIAPRNDKTYPNTITFQSVTIGGREVNPLAITEHTIALIKNDLDFLRAKVDDPSARFKELENFIETYQFPTVIGRLPITLVRKIISQNIVAKCRALLSLQPIMPADAEKLDRLIVGKVHKILGFPFHPNTNIATLPTAQHGLGFPSIARINAGLAVDGLQRDLNHHIPAYRAMALITRTDWICEKNQCLDPLDGIGLQKNYTRQLKSIPAGWITAQHTMHNLSLSLRETDQSHITKGDVSLSHAVQVYNHKITPIDPSRKINKITLGTLRRMKINTVHDLGKWIIDDDGTIALQSRQVTFDRTWTQAARKNWNFVANALHQNLHLDDLINGPVDLAIPRLTRQTRAENQIQGLVTSCGFQPSRETDGKTWASDGSMIPASASMMDDKTITGAATGTKSLVMRIPGRNVSILHGEQLGLIIALVLSQNSEISNANEEHCRLLTDHLNSVRLIEDSQTEISQIPRLRYMNGRSYYRWILSLAERSPLKIQYTPGHSKDGTLETRMNNEADHLASSSQKTFRQLPTAPIPTFFMNTFTFHHKTDGWIESNIPHYVDSLLVRKTQASLQHECSQRMSTWAHDKTPPPDYPYLKATSAHSAAVQLYARSGQLATADILRRRNKIESDQCRLGCEATESARHLFVNCCHYQPWRKEAAKHLVDTTKLKAETIGCDETTKQNLISAAKSLLSDDPKIWPLHYSLYYLGQIPTIDQLITDPNMNHIHQRRLISHIAADWHLSSIRLAGRIFGDFQKRMAVRNECPKRRP</sequence>
<dbReference type="EMBL" id="KL142376">
    <property type="protein sequence ID" value="KDR77658.1"/>
    <property type="molecule type" value="Genomic_DNA"/>
</dbReference>
<keyword evidence="2" id="KW-1185">Reference proteome</keyword>
<organism evidence="1 2">
    <name type="scientific">Galerina marginata (strain CBS 339.88)</name>
    <dbReference type="NCBI Taxonomy" id="685588"/>
    <lineage>
        <taxon>Eukaryota</taxon>
        <taxon>Fungi</taxon>
        <taxon>Dikarya</taxon>
        <taxon>Basidiomycota</taxon>
        <taxon>Agaricomycotina</taxon>
        <taxon>Agaricomycetes</taxon>
        <taxon>Agaricomycetidae</taxon>
        <taxon>Agaricales</taxon>
        <taxon>Agaricineae</taxon>
        <taxon>Strophariaceae</taxon>
        <taxon>Galerina</taxon>
    </lineage>
</organism>
<dbReference type="OrthoDB" id="3251015at2759"/>
<dbReference type="AlphaFoldDB" id="A0A067TF97"/>
<protein>
    <submittedName>
        <fullName evidence="1">Uncharacterized protein</fullName>
    </submittedName>
</protein>
<gene>
    <name evidence="1" type="ORF">GALMADRAFT_119768</name>
</gene>
<reference evidence="2" key="1">
    <citation type="journal article" date="2014" name="Proc. Natl. Acad. Sci. U.S.A.">
        <title>Extensive sampling of basidiomycete genomes demonstrates inadequacy of the white-rot/brown-rot paradigm for wood decay fungi.</title>
        <authorList>
            <person name="Riley R."/>
            <person name="Salamov A.A."/>
            <person name="Brown D.W."/>
            <person name="Nagy L.G."/>
            <person name="Floudas D."/>
            <person name="Held B.W."/>
            <person name="Levasseur A."/>
            <person name="Lombard V."/>
            <person name="Morin E."/>
            <person name="Otillar R."/>
            <person name="Lindquist E.A."/>
            <person name="Sun H."/>
            <person name="LaButti K.M."/>
            <person name="Schmutz J."/>
            <person name="Jabbour D."/>
            <person name="Luo H."/>
            <person name="Baker S.E."/>
            <person name="Pisabarro A.G."/>
            <person name="Walton J.D."/>
            <person name="Blanchette R.A."/>
            <person name="Henrissat B."/>
            <person name="Martin F."/>
            <person name="Cullen D."/>
            <person name="Hibbett D.S."/>
            <person name="Grigoriev I.V."/>
        </authorList>
    </citation>
    <scope>NUCLEOTIDE SEQUENCE [LARGE SCALE GENOMIC DNA]</scope>
    <source>
        <strain evidence="2">CBS 339.88</strain>
    </source>
</reference>
<proteinExistence type="predicted"/>
<accession>A0A067TF97</accession>